<keyword evidence="1" id="KW-0521">NADP</keyword>
<dbReference type="Gene3D" id="3.40.50.720">
    <property type="entry name" value="NAD(P)-binding Rossmann-like Domain"/>
    <property type="match status" value="2"/>
</dbReference>
<dbReference type="Proteomes" id="UP000653076">
    <property type="component" value="Unassembled WGS sequence"/>
</dbReference>
<dbReference type="InterPro" id="IPR036291">
    <property type="entry name" value="NAD(P)-bd_dom_sf"/>
</dbReference>
<gene>
    <name evidence="3" type="ORF">Vqi01_30450</name>
</gene>
<dbReference type="InterPro" id="IPR051603">
    <property type="entry name" value="Zinc-ADH_QOR/CCCR"/>
</dbReference>
<sequence>MRAVMLYEYGDPALLRVEDRPAPTAGPQQILVRVAAAAVNPVDLQVRSGENAAHVRVPFPMILGWDLAGTVVEVGAGVSAFKPGDRVVAMSAQMATGVGTYAELVALDAALAAPAPGSVPLAHAAALPLAGLTAEQALDALDLPAGRTILVTGAAGSVGGFVVELARMRSLEVIAHGRPGDTGTVSEIPTGVADGWIDTAGLPEAIKGVRDGGRVVSIVPTAAPVAERGIEVRMSFVEQDGLRLAHLSKLVDEGVLTIRVGEVFDFAEAPVAHARLAAGGSRGKLLLTP</sequence>
<dbReference type="CDD" id="cd05289">
    <property type="entry name" value="MDR_like_2"/>
    <property type="match status" value="1"/>
</dbReference>
<dbReference type="PANTHER" id="PTHR44154:SF1">
    <property type="entry name" value="QUINONE OXIDOREDUCTASE"/>
    <property type="match status" value="1"/>
</dbReference>
<accession>A0ABQ4JCI5</accession>
<organism evidence="3 4">
    <name type="scientific">Micromonospora qiuiae</name>
    <dbReference type="NCBI Taxonomy" id="502268"/>
    <lineage>
        <taxon>Bacteria</taxon>
        <taxon>Bacillati</taxon>
        <taxon>Actinomycetota</taxon>
        <taxon>Actinomycetes</taxon>
        <taxon>Micromonosporales</taxon>
        <taxon>Micromonosporaceae</taxon>
        <taxon>Micromonospora</taxon>
    </lineage>
</organism>
<feature type="domain" description="Enoyl reductase (ER)" evidence="2">
    <location>
        <begin position="10"/>
        <end position="287"/>
    </location>
</feature>
<evidence type="ECO:0000313" key="3">
    <source>
        <dbReference type="EMBL" id="GIJ27883.1"/>
    </source>
</evidence>
<evidence type="ECO:0000256" key="1">
    <source>
        <dbReference type="ARBA" id="ARBA00022857"/>
    </source>
</evidence>
<evidence type="ECO:0000259" key="2">
    <source>
        <dbReference type="SMART" id="SM00829"/>
    </source>
</evidence>
<dbReference type="SUPFAM" id="SSF51735">
    <property type="entry name" value="NAD(P)-binding Rossmann-fold domains"/>
    <property type="match status" value="1"/>
</dbReference>
<keyword evidence="4" id="KW-1185">Reference proteome</keyword>
<dbReference type="Pfam" id="PF13602">
    <property type="entry name" value="ADH_zinc_N_2"/>
    <property type="match status" value="1"/>
</dbReference>
<dbReference type="EMBL" id="BOPC01000038">
    <property type="protein sequence ID" value="GIJ27883.1"/>
    <property type="molecule type" value="Genomic_DNA"/>
</dbReference>
<dbReference type="PANTHER" id="PTHR44154">
    <property type="entry name" value="QUINONE OXIDOREDUCTASE"/>
    <property type="match status" value="1"/>
</dbReference>
<dbReference type="Gene3D" id="3.90.180.10">
    <property type="entry name" value="Medium-chain alcohol dehydrogenases, catalytic domain"/>
    <property type="match status" value="2"/>
</dbReference>
<dbReference type="RefSeq" id="WP_204035431.1">
    <property type="nucleotide sequence ID" value="NZ_BOPC01000038.1"/>
</dbReference>
<dbReference type="Pfam" id="PF08240">
    <property type="entry name" value="ADH_N"/>
    <property type="match status" value="1"/>
</dbReference>
<dbReference type="InterPro" id="IPR013154">
    <property type="entry name" value="ADH-like_N"/>
</dbReference>
<evidence type="ECO:0000313" key="4">
    <source>
        <dbReference type="Proteomes" id="UP000653076"/>
    </source>
</evidence>
<dbReference type="InterPro" id="IPR011032">
    <property type="entry name" value="GroES-like_sf"/>
</dbReference>
<comment type="caution">
    <text evidence="3">The sequence shown here is derived from an EMBL/GenBank/DDBJ whole genome shotgun (WGS) entry which is preliminary data.</text>
</comment>
<name>A0ABQ4JCI5_9ACTN</name>
<protein>
    <submittedName>
        <fullName evidence="3">NADPH:quinone reductase</fullName>
    </submittedName>
</protein>
<dbReference type="SUPFAM" id="SSF50129">
    <property type="entry name" value="GroES-like"/>
    <property type="match status" value="1"/>
</dbReference>
<proteinExistence type="predicted"/>
<dbReference type="InterPro" id="IPR020843">
    <property type="entry name" value="ER"/>
</dbReference>
<dbReference type="SMART" id="SM00829">
    <property type="entry name" value="PKS_ER"/>
    <property type="match status" value="1"/>
</dbReference>
<reference evidence="3 4" key="1">
    <citation type="submission" date="2021-01" db="EMBL/GenBank/DDBJ databases">
        <title>Whole genome shotgun sequence of Verrucosispora qiuiae NBRC 106684.</title>
        <authorList>
            <person name="Komaki H."/>
            <person name="Tamura T."/>
        </authorList>
    </citation>
    <scope>NUCLEOTIDE SEQUENCE [LARGE SCALE GENOMIC DNA]</scope>
    <source>
        <strain evidence="3 4">NBRC 106684</strain>
    </source>
</reference>